<gene>
    <name evidence="7" type="ORF">ACFQ4A_06910</name>
</gene>
<dbReference type="SUPFAM" id="SSF49329">
    <property type="entry name" value="Cu,Zn superoxide dismutase-like"/>
    <property type="match status" value="1"/>
</dbReference>
<name>A0ABW3ZSP5_9BACI</name>
<feature type="chain" id="PRO_5045379319" description="Superoxide dismutase [Cu-Zn]" evidence="5">
    <location>
        <begin position="19"/>
        <end position="199"/>
    </location>
</feature>
<dbReference type="InterPro" id="IPR024134">
    <property type="entry name" value="SOD_Cu/Zn_/chaperone"/>
</dbReference>
<proteinExistence type="inferred from homology"/>
<dbReference type="RefSeq" id="WP_382398926.1">
    <property type="nucleotide sequence ID" value="NZ_JBHTNH010000012.1"/>
</dbReference>
<dbReference type="CDD" id="cd00305">
    <property type="entry name" value="Cu-Zn_Superoxide_Dismutase"/>
    <property type="match status" value="1"/>
</dbReference>
<evidence type="ECO:0000313" key="7">
    <source>
        <dbReference type="EMBL" id="MFD1361395.1"/>
    </source>
</evidence>
<comment type="caution">
    <text evidence="7">The sequence shown here is derived from an EMBL/GenBank/DDBJ whole genome shotgun (WGS) entry which is preliminary data.</text>
</comment>
<comment type="cofactor">
    <cofactor evidence="3">
        <name>Cu cation</name>
        <dbReference type="ChEBI" id="CHEBI:23378"/>
    </cofactor>
    <text evidence="3">Binds 1 copper ion per subunit.</text>
</comment>
<evidence type="ECO:0000259" key="6">
    <source>
        <dbReference type="Pfam" id="PF00080"/>
    </source>
</evidence>
<keyword evidence="3" id="KW-0862">Zinc</keyword>
<reference evidence="8" key="1">
    <citation type="journal article" date="2019" name="Int. J. Syst. Evol. Microbiol.">
        <title>The Global Catalogue of Microorganisms (GCM) 10K type strain sequencing project: providing services to taxonomists for standard genome sequencing and annotation.</title>
        <authorList>
            <consortium name="The Broad Institute Genomics Platform"/>
            <consortium name="The Broad Institute Genome Sequencing Center for Infectious Disease"/>
            <person name="Wu L."/>
            <person name="Ma J."/>
        </authorList>
    </citation>
    <scope>NUCLEOTIDE SEQUENCE [LARGE SCALE GENOMIC DNA]</scope>
    <source>
        <strain evidence="8">CCUG 54822</strain>
    </source>
</reference>
<evidence type="ECO:0000256" key="5">
    <source>
        <dbReference type="SAM" id="SignalP"/>
    </source>
</evidence>
<keyword evidence="3" id="KW-0479">Metal-binding</keyword>
<dbReference type="InterPro" id="IPR018152">
    <property type="entry name" value="SOD_Cu/Zn_BS"/>
</dbReference>
<evidence type="ECO:0000313" key="8">
    <source>
        <dbReference type="Proteomes" id="UP001597178"/>
    </source>
</evidence>
<evidence type="ECO:0000256" key="4">
    <source>
        <dbReference type="SAM" id="MobiDB-lite"/>
    </source>
</evidence>
<dbReference type="PROSITE" id="PS00332">
    <property type="entry name" value="SOD_CU_ZN_2"/>
    <property type="match status" value="1"/>
</dbReference>
<sequence>MRKWILFSGLALVMVLGACTETDDNDDMEETQNNSSDPGIETAGSVSDDTEEVEVTLYNGDKEAVGSAMIRPVYRGVKVTLEASDLPPGTHGFHIHENGVCEAPDFKSAGGHFNPTDAKHGFEHPEGPHAGDLANIRVDEDGNVFADAAAEMVTLDKGENHSLLKEGGTSLMIHSGADDYQSQPSGDAGERIACGVISE</sequence>
<keyword evidence="5" id="KW-0732">Signal</keyword>
<comment type="function">
    <text evidence="2">Destroys radicals which are normally produced within the cells and which are toxic to biological systems. May play a role in favoring mycobacterial survival in phagocytes.</text>
</comment>
<evidence type="ECO:0000256" key="2">
    <source>
        <dbReference type="ARBA" id="ARBA00024900"/>
    </source>
</evidence>
<feature type="domain" description="Superoxide dismutase copper/zinc binding" evidence="6">
    <location>
        <begin position="77"/>
        <end position="197"/>
    </location>
</feature>
<dbReference type="EMBL" id="JBHTNH010000012">
    <property type="protein sequence ID" value="MFD1361395.1"/>
    <property type="molecule type" value="Genomic_DNA"/>
</dbReference>
<keyword evidence="3" id="KW-0186">Copper</keyword>
<comment type="similarity">
    <text evidence="1 3">Belongs to the Cu-Zn superoxide dismutase family.</text>
</comment>
<dbReference type="Proteomes" id="UP001597178">
    <property type="component" value="Unassembled WGS sequence"/>
</dbReference>
<organism evidence="7 8">
    <name type="scientific">Lentibacillus salinarum</name>
    <dbReference type="NCBI Taxonomy" id="446820"/>
    <lineage>
        <taxon>Bacteria</taxon>
        <taxon>Bacillati</taxon>
        <taxon>Bacillota</taxon>
        <taxon>Bacilli</taxon>
        <taxon>Bacillales</taxon>
        <taxon>Bacillaceae</taxon>
        <taxon>Lentibacillus</taxon>
    </lineage>
</organism>
<dbReference type="InterPro" id="IPR001424">
    <property type="entry name" value="SOD_Cu_Zn_dom"/>
</dbReference>
<comment type="cofactor">
    <cofactor evidence="3">
        <name>Zn(2+)</name>
        <dbReference type="ChEBI" id="CHEBI:29105"/>
    </cofactor>
    <text evidence="3">Binds 1 zinc ion per subunit.</text>
</comment>
<dbReference type="PANTHER" id="PTHR10003">
    <property type="entry name" value="SUPEROXIDE DISMUTASE CU-ZN -RELATED"/>
    <property type="match status" value="1"/>
</dbReference>
<dbReference type="PROSITE" id="PS51257">
    <property type="entry name" value="PROKAR_LIPOPROTEIN"/>
    <property type="match status" value="1"/>
</dbReference>
<dbReference type="EC" id="1.15.1.1" evidence="3"/>
<evidence type="ECO:0000256" key="1">
    <source>
        <dbReference type="ARBA" id="ARBA00010457"/>
    </source>
</evidence>
<feature type="signal peptide" evidence="5">
    <location>
        <begin position="1"/>
        <end position="18"/>
    </location>
</feature>
<protein>
    <recommendedName>
        <fullName evidence="3">Superoxide dismutase [Cu-Zn]</fullName>
        <ecNumber evidence="3">1.15.1.1</ecNumber>
    </recommendedName>
</protein>
<keyword evidence="8" id="KW-1185">Reference proteome</keyword>
<keyword evidence="3" id="KW-0560">Oxidoreductase</keyword>
<feature type="region of interest" description="Disordered" evidence="4">
    <location>
        <begin position="23"/>
        <end position="51"/>
    </location>
</feature>
<evidence type="ECO:0000256" key="3">
    <source>
        <dbReference type="RuleBase" id="RU000393"/>
    </source>
</evidence>
<dbReference type="InterPro" id="IPR036423">
    <property type="entry name" value="SOD-like_Cu/Zn_dom_sf"/>
</dbReference>
<comment type="catalytic activity">
    <reaction evidence="3">
        <text>2 superoxide + 2 H(+) = H2O2 + O2</text>
        <dbReference type="Rhea" id="RHEA:20696"/>
        <dbReference type="ChEBI" id="CHEBI:15378"/>
        <dbReference type="ChEBI" id="CHEBI:15379"/>
        <dbReference type="ChEBI" id="CHEBI:16240"/>
        <dbReference type="ChEBI" id="CHEBI:18421"/>
        <dbReference type="EC" id="1.15.1.1"/>
    </reaction>
</comment>
<dbReference type="Gene3D" id="2.60.40.200">
    <property type="entry name" value="Superoxide dismutase, copper/zinc binding domain"/>
    <property type="match status" value="1"/>
</dbReference>
<dbReference type="Pfam" id="PF00080">
    <property type="entry name" value="Sod_Cu"/>
    <property type="match status" value="1"/>
</dbReference>
<accession>A0ABW3ZSP5</accession>